<sequence>MARPQEFIEVKGARAHNLKNIDIDIPREQLVVITGLSGSGKSSLAFDTIYAEGQRRYIETFSAYARQFLGGLERPDVDKIDGLSPVIAIEQKTTSKSPRSTVGTITEIYDFLRLLFARASDAYSYNTGKKMVSYSDEQIRDLIIDEYKGDRINILAPVINSRKGHYRELFESIAKQGFVKVRVDGVILDIQKGMKLDRYKTHDIEIVIDRIVPGNSEEDIKRLDASINTAMYHGNDILMLVKAGDKEGRYFSRTLMCPETGISYPEPEPNNFSFNSPKGACPKCNGIGKLYQVNPDKILPDHSISISKGGLAPYPTMKKDWIFKQLDLIAQKFNFKLTDPINKIPEEAIQMILYGGNESLEVNSKDLGVKRKYKIDFEGIANFIDQTFTNNDSTSLQRWAKEFMDHIDCPSCEGARLRKESLYFKVNEMNIAQLANMDIAELVEWFDGLGSTLRESKNR</sequence>
<reference evidence="19 20" key="1">
    <citation type="journal article" date="2014" name="Genome Announc.">
        <title>Draft Genome Sequences of Marine Flavobacterium Nonlabens Strains NR17, NR24, NR27, NR32, NR33, and Ara13.</title>
        <authorList>
            <person name="Nakanishi M."/>
            <person name="Meirelles P."/>
            <person name="Suzuki R."/>
            <person name="Takatani N."/>
            <person name="Mino S."/>
            <person name="Suda W."/>
            <person name="Oshima K."/>
            <person name="Hattori M."/>
            <person name="Ohkuma M."/>
            <person name="Hosokawa M."/>
            <person name="Miyashita K."/>
            <person name="Thompson F.L."/>
            <person name="Niwa A."/>
            <person name="Sawabe T."/>
            <person name="Sawabe T."/>
        </authorList>
    </citation>
    <scope>NUCLEOTIDE SEQUENCE [LARGE SCALE GENOMIC DNA]</scope>
    <source>
        <strain evidence="20">JCM19296</strain>
    </source>
</reference>
<evidence type="ECO:0000256" key="14">
    <source>
        <dbReference type="ARBA" id="ARBA00038000"/>
    </source>
</evidence>
<dbReference type="GO" id="GO:0006281">
    <property type="term" value="P:DNA repair"/>
    <property type="evidence" value="ECO:0007669"/>
    <property type="project" value="UniProtKB-KW"/>
</dbReference>
<evidence type="ECO:0000259" key="17">
    <source>
        <dbReference type="Pfam" id="PF17755"/>
    </source>
</evidence>
<evidence type="ECO:0000256" key="10">
    <source>
        <dbReference type="ARBA" id="ARBA00022840"/>
    </source>
</evidence>
<keyword evidence="6" id="KW-0227">DNA damage</keyword>
<organism evidence="19 20">
    <name type="scientific">Nonlabens ulvanivorans</name>
    <name type="common">Persicivirga ulvanivorans</name>
    <dbReference type="NCBI Taxonomy" id="906888"/>
    <lineage>
        <taxon>Bacteria</taxon>
        <taxon>Pseudomonadati</taxon>
        <taxon>Bacteroidota</taxon>
        <taxon>Flavobacteriia</taxon>
        <taxon>Flavobacteriales</taxon>
        <taxon>Flavobacteriaceae</taxon>
        <taxon>Nonlabens</taxon>
    </lineage>
</organism>
<comment type="subcellular location">
    <subcellularLocation>
        <location evidence="1">Cytoplasm</location>
    </subcellularLocation>
</comment>
<evidence type="ECO:0000313" key="20">
    <source>
        <dbReference type="Proteomes" id="UP000028980"/>
    </source>
</evidence>
<keyword evidence="2" id="KW-0963">Cytoplasm</keyword>
<keyword evidence="11" id="KW-0267">Excision nuclease</keyword>
<evidence type="ECO:0000256" key="13">
    <source>
        <dbReference type="ARBA" id="ARBA00023204"/>
    </source>
</evidence>
<dbReference type="InterPro" id="IPR041552">
    <property type="entry name" value="UvrA_DNA-bd"/>
</dbReference>
<comment type="caution">
    <text evidence="19">The sequence shown here is derived from an EMBL/GenBank/DDBJ whole genome shotgun (WGS) entry which is preliminary data.</text>
</comment>
<evidence type="ECO:0000256" key="4">
    <source>
        <dbReference type="ARBA" id="ARBA00022737"/>
    </source>
</evidence>
<evidence type="ECO:0000259" key="18">
    <source>
        <dbReference type="Pfam" id="PF17760"/>
    </source>
</evidence>
<dbReference type="PANTHER" id="PTHR43152:SF3">
    <property type="entry name" value="UVRABC SYSTEM PROTEIN A"/>
    <property type="match status" value="1"/>
</dbReference>
<dbReference type="Gene3D" id="3.40.50.300">
    <property type="entry name" value="P-loop containing nucleotide triphosphate hydrolases"/>
    <property type="match status" value="1"/>
</dbReference>
<keyword evidence="5" id="KW-0547">Nucleotide-binding</keyword>
<feature type="domain" description="UvrA interaction" evidence="18">
    <location>
        <begin position="136"/>
        <end position="240"/>
    </location>
</feature>
<keyword evidence="3" id="KW-0479">Metal-binding</keyword>
<evidence type="ECO:0000256" key="7">
    <source>
        <dbReference type="ARBA" id="ARBA00022769"/>
    </source>
</evidence>
<evidence type="ECO:0000256" key="1">
    <source>
        <dbReference type="ARBA" id="ARBA00004496"/>
    </source>
</evidence>
<protein>
    <recommendedName>
        <fullName evidence="15">UvrABC system protein A</fullName>
    </recommendedName>
    <alternativeName>
        <fullName evidence="16">Excinuclease ABC subunit A</fullName>
    </alternativeName>
</protein>
<evidence type="ECO:0000256" key="8">
    <source>
        <dbReference type="ARBA" id="ARBA00022771"/>
    </source>
</evidence>
<evidence type="ECO:0000256" key="6">
    <source>
        <dbReference type="ARBA" id="ARBA00022763"/>
    </source>
</evidence>
<keyword evidence="13" id="KW-0234">DNA repair</keyword>
<dbReference type="FunFam" id="3.40.50.300:FF:000028">
    <property type="entry name" value="UvrABC system protein A"/>
    <property type="match status" value="1"/>
</dbReference>
<evidence type="ECO:0000256" key="5">
    <source>
        <dbReference type="ARBA" id="ARBA00022741"/>
    </source>
</evidence>
<evidence type="ECO:0000313" key="19">
    <source>
        <dbReference type="EMBL" id="GAK75806.1"/>
    </source>
</evidence>
<keyword evidence="8" id="KW-0863">Zinc-finger</keyword>
<feature type="domain" description="UvrA DNA-binding" evidence="17">
    <location>
        <begin position="295"/>
        <end position="401"/>
    </location>
</feature>
<accession>A0A081DA60</accession>
<keyword evidence="10" id="KW-0067">ATP-binding</keyword>
<dbReference type="AlphaFoldDB" id="A0A081DA60"/>
<dbReference type="GO" id="GO:0003677">
    <property type="term" value="F:DNA binding"/>
    <property type="evidence" value="ECO:0007669"/>
    <property type="project" value="UniProtKB-KW"/>
</dbReference>
<evidence type="ECO:0000256" key="3">
    <source>
        <dbReference type="ARBA" id="ARBA00022723"/>
    </source>
</evidence>
<dbReference type="EMBL" id="BBLG01000002">
    <property type="protein sequence ID" value="GAK75806.1"/>
    <property type="molecule type" value="Genomic_DNA"/>
</dbReference>
<evidence type="ECO:0000256" key="16">
    <source>
        <dbReference type="ARBA" id="ARBA00042156"/>
    </source>
</evidence>
<dbReference type="GO" id="GO:0005524">
    <property type="term" value="F:ATP binding"/>
    <property type="evidence" value="ECO:0007669"/>
    <property type="project" value="UniProtKB-KW"/>
</dbReference>
<evidence type="ECO:0000256" key="9">
    <source>
        <dbReference type="ARBA" id="ARBA00022833"/>
    </source>
</evidence>
<comment type="similarity">
    <text evidence="14">Belongs to the ABC transporter superfamily. UvrA family.</text>
</comment>
<dbReference type="GO" id="GO:0004518">
    <property type="term" value="F:nuclease activity"/>
    <property type="evidence" value="ECO:0007669"/>
    <property type="project" value="UniProtKB-KW"/>
</dbReference>
<dbReference type="Pfam" id="PF17760">
    <property type="entry name" value="UvrA_inter"/>
    <property type="match status" value="1"/>
</dbReference>
<dbReference type="Pfam" id="PF17755">
    <property type="entry name" value="UvrA_DNA-bind"/>
    <property type="match status" value="1"/>
</dbReference>
<name>A0A081DA60_NONUL</name>
<dbReference type="Gene3D" id="1.10.8.280">
    <property type="entry name" value="ABC transporter ATPase domain-like"/>
    <property type="match status" value="1"/>
</dbReference>
<keyword evidence="9" id="KW-0862">Zinc</keyword>
<dbReference type="Gene3D" id="1.20.1580.10">
    <property type="entry name" value="ABC transporter ATPase like domain"/>
    <property type="match status" value="1"/>
</dbReference>
<dbReference type="GO" id="GO:0005737">
    <property type="term" value="C:cytoplasm"/>
    <property type="evidence" value="ECO:0007669"/>
    <property type="project" value="UniProtKB-SubCell"/>
</dbReference>
<dbReference type="Gene3D" id="3.30.190.20">
    <property type="match status" value="1"/>
</dbReference>
<evidence type="ECO:0000256" key="12">
    <source>
        <dbReference type="ARBA" id="ARBA00023125"/>
    </source>
</evidence>
<gene>
    <name evidence="19" type="ORF">JCM19296_1398</name>
</gene>
<keyword evidence="7" id="KW-0228">DNA excision</keyword>
<dbReference type="PANTHER" id="PTHR43152">
    <property type="entry name" value="UVRABC SYSTEM PROTEIN A"/>
    <property type="match status" value="1"/>
</dbReference>
<keyword evidence="4" id="KW-0677">Repeat</keyword>
<evidence type="ECO:0000256" key="2">
    <source>
        <dbReference type="ARBA" id="ARBA00022490"/>
    </source>
</evidence>
<dbReference type="SUPFAM" id="SSF52540">
    <property type="entry name" value="P-loop containing nucleoside triphosphate hydrolases"/>
    <property type="match status" value="2"/>
</dbReference>
<evidence type="ECO:0000256" key="11">
    <source>
        <dbReference type="ARBA" id="ARBA00022881"/>
    </source>
</evidence>
<dbReference type="InterPro" id="IPR041102">
    <property type="entry name" value="UvrA_inter"/>
</dbReference>
<dbReference type="InterPro" id="IPR027417">
    <property type="entry name" value="P-loop_NTPase"/>
</dbReference>
<evidence type="ECO:0000256" key="15">
    <source>
        <dbReference type="ARBA" id="ARBA00039316"/>
    </source>
</evidence>
<dbReference type="Proteomes" id="UP000028980">
    <property type="component" value="Unassembled WGS sequence"/>
</dbReference>
<keyword evidence="12" id="KW-0238">DNA-binding</keyword>
<dbReference type="GO" id="GO:0008270">
    <property type="term" value="F:zinc ion binding"/>
    <property type="evidence" value="ECO:0007669"/>
    <property type="project" value="UniProtKB-KW"/>
</dbReference>
<proteinExistence type="inferred from homology"/>